<organism evidence="2 4">
    <name type="scientific">Thauera aminoaromatica</name>
    <dbReference type="NCBI Taxonomy" id="164330"/>
    <lineage>
        <taxon>Bacteria</taxon>
        <taxon>Pseudomonadati</taxon>
        <taxon>Pseudomonadota</taxon>
        <taxon>Betaproteobacteria</taxon>
        <taxon>Rhodocyclales</taxon>
        <taxon>Zoogloeaceae</taxon>
        <taxon>Thauera</taxon>
    </lineage>
</organism>
<protein>
    <submittedName>
        <fullName evidence="3">DUF1330 domain-containing protein</fullName>
    </submittedName>
</protein>
<dbReference type="AlphaFoldDB" id="C4KAI0"/>
<evidence type="ECO:0000313" key="3">
    <source>
        <dbReference type="EMBL" id="TXH83280.1"/>
    </source>
</evidence>
<evidence type="ECO:0000313" key="5">
    <source>
        <dbReference type="Proteomes" id="UP000321192"/>
    </source>
</evidence>
<dbReference type="EMBL" id="SSFD01000216">
    <property type="protein sequence ID" value="TXH83280.1"/>
    <property type="molecule type" value="Genomic_DNA"/>
</dbReference>
<dbReference type="PANTHER" id="PTHR41521">
    <property type="match status" value="1"/>
</dbReference>
<accession>A0A5C7SHL4</accession>
<evidence type="ECO:0000313" key="2">
    <source>
        <dbReference type="EMBL" id="ACR01406.1"/>
    </source>
</evidence>
<name>C4KAI0_THASP</name>
<dbReference type="PANTHER" id="PTHR41521:SF4">
    <property type="entry name" value="BLR0684 PROTEIN"/>
    <property type="match status" value="1"/>
</dbReference>
<dbReference type="Gene3D" id="3.30.70.100">
    <property type="match status" value="1"/>
</dbReference>
<proteinExistence type="predicted"/>
<dbReference type="OrthoDB" id="516779at2"/>
<dbReference type="KEGG" id="tmz:Tmz1t_2807"/>
<reference evidence="3 5" key="3">
    <citation type="submission" date="2018-09" db="EMBL/GenBank/DDBJ databases">
        <title>Metagenome Assembled Genomes from an Advanced Water Purification Facility.</title>
        <authorList>
            <person name="Stamps B.W."/>
            <person name="Spear J.R."/>
        </authorList>
    </citation>
    <scope>NUCLEOTIDE SEQUENCE [LARGE SCALE GENOMIC DNA]</scope>
    <source>
        <strain evidence="3">Bin_27_1</strain>
    </source>
</reference>
<dbReference type="STRING" id="85643.Tmz1t_2807"/>
<evidence type="ECO:0000259" key="1">
    <source>
        <dbReference type="Pfam" id="PF07045"/>
    </source>
</evidence>
<dbReference type="eggNOG" id="COG5470">
    <property type="taxonomic scope" value="Bacteria"/>
</dbReference>
<dbReference type="Proteomes" id="UP000002186">
    <property type="component" value="Chromosome"/>
</dbReference>
<dbReference type="InterPro" id="IPR010753">
    <property type="entry name" value="DUF1330"/>
</dbReference>
<keyword evidence="4" id="KW-1185">Reference proteome</keyword>
<evidence type="ECO:0000313" key="4">
    <source>
        <dbReference type="Proteomes" id="UP000002186"/>
    </source>
</evidence>
<sequence>MSEAYVVGHITVKNAEMWAEYRSKVPQTLAPWGAELVFRGRQVAALAGESPHPDIVVIRFPSVAAVNDWFSSPAYQALIPLREQAADVLLLSYES</sequence>
<dbReference type="HOGENOM" id="CLU_145407_1_1_4"/>
<gene>
    <name evidence="2" type="ordered locus">Tmz1t_2807</name>
    <name evidence="3" type="ORF">E6Q80_13770</name>
</gene>
<reference evidence="2 4" key="2">
    <citation type="journal article" date="2012" name="Stand. Genomic Sci.">
        <title>Complete genome sequence of Thauera aminoaromatica strain MZ1T.</title>
        <authorList>
            <person name="Jiang K."/>
            <person name="Sanseverino J."/>
            <person name="Chauhan A."/>
            <person name="Lucas S."/>
            <person name="Copeland A."/>
            <person name="Lapidus A."/>
            <person name="Del Rio T.G."/>
            <person name="Dalin E."/>
            <person name="Tice H."/>
            <person name="Bruce D."/>
            <person name="Goodwin L."/>
            <person name="Pitluck S."/>
            <person name="Sims D."/>
            <person name="Brettin T."/>
            <person name="Detter J.C."/>
            <person name="Han C."/>
            <person name="Chang Y.J."/>
            <person name="Larimer F."/>
            <person name="Land M."/>
            <person name="Hauser L."/>
            <person name="Kyrpides N.C."/>
            <person name="Mikhailova N."/>
            <person name="Moser S."/>
            <person name="Jegier P."/>
            <person name="Close D."/>
            <person name="Debruyn J.M."/>
            <person name="Wang Y."/>
            <person name="Layton A.C."/>
            <person name="Allen M.S."/>
            <person name="Sayler G.S."/>
        </authorList>
    </citation>
    <scope>NUCLEOTIDE SEQUENCE [LARGE SCALE GENOMIC DNA]</scope>
    <source>
        <strain evidence="2 4">MZ1T</strain>
    </source>
</reference>
<accession>C4KAI0</accession>
<reference evidence="4" key="1">
    <citation type="submission" date="2009-05" db="EMBL/GenBank/DDBJ databases">
        <title>Complete sequence of chromosome of Thauera sp. MZ1T.</title>
        <authorList>
            <consortium name="US DOE Joint Genome Institute"/>
            <person name="Lucas S."/>
            <person name="Copeland A."/>
            <person name="Lapidus A."/>
            <person name="Glavina del Rio T."/>
            <person name="Dalin E."/>
            <person name="Tice H."/>
            <person name="Bruce D."/>
            <person name="Goodwin L."/>
            <person name="Pitluck S."/>
            <person name="Sims D."/>
            <person name="Brettin T."/>
            <person name="Detter J.C."/>
            <person name="Han C."/>
            <person name="Larimer F."/>
            <person name="Land M."/>
            <person name="Hauser L."/>
            <person name="Kyrpides N."/>
            <person name="Mikhailova N."/>
            <person name="Sayler G.S."/>
        </authorList>
    </citation>
    <scope>NUCLEOTIDE SEQUENCE [LARGE SCALE GENOMIC DNA]</scope>
    <source>
        <strain evidence="4">MZ1T</strain>
    </source>
</reference>
<dbReference type="EMBL" id="CP001281">
    <property type="protein sequence ID" value="ACR01406.1"/>
    <property type="molecule type" value="Genomic_DNA"/>
</dbReference>
<dbReference type="InterPro" id="IPR011008">
    <property type="entry name" value="Dimeric_a/b-barrel"/>
</dbReference>
<feature type="domain" description="DUF1330" evidence="1">
    <location>
        <begin position="4"/>
        <end position="88"/>
    </location>
</feature>
<dbReference type="RefSeq" id="WP_004300502.1">
    <property type="nucleotide sequence ID" value="NC_011662.2"/>
</dbReference>
<dbReference type="SUPFAM" id="SSF54909">
    <property type="entry name" value="Dimeric alpha+beta barrel"/>
    <property type="match status" value="1"/>
</dbReference>
<dbReference type="Proteomes" id="UP000321192">
    <property type="component" value="Unassembled WGS sequence"/>
</dbReference>
<dbReference type="Pfam" id="PF07045">
    <property type="entry name" value="DUF1330"/>
    <property type="match status" value="1"/>
</dbReference>